<comment type="caution">
    <text evidence="1">The sequence shown here is derived from an EMBL/GenBank/DDBJ whole genome shotgun (WGS) entry which is preliminary data.</text>
</comment>
<proteinExistence type="predicted"/>
<evidence type="ECO:0000313" key="1">
    <source>
        <dbReference type="EMBL" id="GGG08111.1"/>
    </source>
</evidence>
<gene>
    <name evidence="1" type="ORF">GCM10010916_26250</name>
</gene>
<protein>
    <submittedName>
        <fullName evidence="1">Uncharacterized protein</fullName>
    </submittedName>
</protein>
<accession>A0A917D188</accession>
<dbReference type="AlphaFoldDB" id="A0A917D188"/>
<dbReference type="EMBL" id="BMGR01000008">
    <property type="protein sequence ID" value="GGG08111.1"/>
    <property type="molecule type" value="Genomic_DNA"/>
</dbReference>
<reference evidence="1" key="2">
    <citation type="submission" date="2020-09" db="EMBL/GenBank/DDBJ databases">
        <authorList>
            <person name="Sun Q."/>
            <person name="Zhou Y."/>
        </authorList>
    </citation>
    <scope>NUCLEOTIDE SEQUENCE</scope>
    <source>
        <strain evidence="1">CGMCC 1.12987</strain>
    </source>
</reference>
<sequence>MEDDVEQLLLAADPDARVGYKSADSAFLNTHLAMTEERIIAAAR</sequence>
<dbReference type="Proteomes" id="UP000644756">
    <property type="component" value="Unassembled WGS sequence"/>
</dbReference>
<organism evidence="1 2">
    <name type="scientific">Paenibacillus abyssi</name>
    <dbReference type="NCBI Taxonomy" id="1340531"/>
    <lineage>
        <taxon>Bacteria</taxon>
        <taxon>Bacillati</taxon>
        <taxon>Bacillota</taxon>
        <taxon>Bacilli</taxon>
        <taxon>Bacillales</taxon>
        <taxon>Paenibacillaceae</taxon>
        <taxon>Paenibacillus</taxon>
    </lineage>
</organism>
<reference evidence="1" key="1">
    <citation type="journal article" date="2014" name="Int. J. Syst. Evol. Microbiol.">
        <title>Complete genome sequence of Corynebacterium casei LMG S-19264T (=DSM 44701T), isolated from a smear-ripened cheese.</title>
        <authorList>
            <consortium name="US DOE Joint Genome Institute (JGI-PGF)"/>
            <person name="Walter F."/>
            <person name="Albersmeier A."/>
            <person name="Kalinowski J."/>
            <person name="Ruckert C."/>
        </authorList>
    </citation>
    <scope>NUCLEOTIDE SEQUENCE</scope>
    <source>
        <strain evidence="1">CGMCC 1.12987</strain>
    </source>
</reference>
<keyword evidence="2" id="KW-1185">Reference proteome</keyword>
<evidence type="ECO:0000313" key="2">
    <source>
        <dbReference type="Proteomes" id="UP000644756"/>
    </source>
</evidence>
<name>A0A917D188_9BACL</name>